<dbReference type="InterPro" id="IPR008271">
    <property type="entry name" value="Ser/Thr_kinase_AS"/>
</dbReference>
<evidence type="ECO:0000256" key="11">
    <source>
        <dbReference type="RuleBase" id="RU000304"/>
    </source>
</evidence>
<evidence type="ECO:0000256" key="2">
    <source>
        <dbReference type="ARBA" id="ARBA00022679"/>
    </source>
</evidence>
<keyword evidence="2" id="KW-0808">Transferase</keyword>
<dbReference type="PROSITE" id="PS00108">
    <property type="entry name" value="PROTEIN_KINASE_ST"/>
    <property type="match status" value="1"/>
</dbReference>
<evidence type="ECO:0000259" key="13">
    <source>
        <dbReference type="PROSITE" id="PS50865"/>
    </source>
</evidence>
<feature type="domain" description="Protein kinase" evidence="12">
    <location>
        <begin position="54"/>
        <end position="316"/>
    </location>
</feature>
<evidence type="ECO:0000256" key="1">
    <source>
        <dbReference type="ARBA" id="ARBA00022527"/>
    </source>
</evidence>
<gene>
    <name evidence="14" type="ORF">BSTOLATCC_MIC14315</name>
</gene>
<dbReference type="InterPro" id="IPR000719">
    <property type="entry name" value="Prot_kinase_dom"/>
</dbReference>
<keyword evidence="15" id="KW-1185">Reference proteome</keyword>
<keyword evidence="4 10" id="KW-0547">Nucleotide-binding</keyword>
<evidence type="ECO:0000313" key="15">
    <source>
        <dbReference type="Proteomes" id="UP001162131"/>
    </source>
</evidence>
<evidence type="ECO:0000256" key="10">
    <source>
        <dbReference type="PROSITE-ProRule" id="PRU10141"/>
    </source>
</evidence>
<dbReference type="AlphaFoldDB" id="A0AAU9IP73"/>
<dbReference type="GO" id="GO:0008270">
    <property type="term" value="F:zinc ion binding"/>
    <property type="evidence" value="ECO:0007669"/>
    <property type="project" value="UniProtKB-KW"/>
</dbReference>
<proteinExistence type="inferred from homology"/>
<dbReference type="PROSITE" id="PS50011">
    <property type="entry name" value="PROTEIN_KINASE_DOM"/>
    <property type="match status" value="1"/>
</dbReference>
<keyword evidence="1 11" id="KW-0723">Serine/threonine-protein kinase</keyword>
<dbReference type="Pfam" id="PF01753">
    <property type="entry name" value="zf-MYND"/>
    <property type="match status" value="1"/>
</dbReference>
<evidence type="ECO:0000256" key="4">
    <source>
        <dbReference type="ARBA" id="ARBA00022741"/>
    </source>
</evidence>
<dbReference type="Gene3D" id="1.10.510.10">
    <property type="entry name" value="Transferase(Phosphotransferase) domain 1"/>
    <property type="match status" value="1"/>
</dbReference>
<dbReference type="SMART" id="SM00220">
    <property type="entry name" value="S_TKc"/>
    <property type="match status" value="1"/>
</dbReference>
<keyword evidence="8 10" id="KW-0067">ATP-binding</keyword>
<dbReference type="InterPro" id="IPR002893">
    <property type="entry name" value="Znf_MYND"/>
</dbReference>
<organism evidence="14 15">
    <name type="scientific">Blepharisma stoltei</name>
    <dbReference type="NCBI Taxonomy" id="1481888"/>
    <lineage>
        <taxon>Eukaryota</taxon>
        <taxon>Sar</taxon>
        <taxon>Alveolata</taxon>
        <taxon>Ciliophora</taxon>
        <taxon>Postciliodesmatophora</taxon>
        <taxon>Heterotrichea</taxon>
        <taxon>Heterotrichida</taxon>
        <taxon>Blepharismidae</taxon>
        <taxon>Blepharisma</taxon>
    </lineage>
</organism>
<dbReference type="InterPro" id="IPR017441">
    <property type="entry name" value="Protein_kinase_ATP_BS"/>
</dbReference>
<dbReference type="Gene3D" id="6.10.140.2220">
    <property type="match status" value="1"/>
</dbReference>
<evidence type="ECO:0008006" key="16">
    <source>
        <dbReference type="Google" id="ProtNLM"/>
    </source>
</evidence>
<evidence type="ECO:0000256" key="9">
    <source>
        <dbReference type="PROSITE-ProRule" id="PRU00134"/>
    </source>
</evidence>
<keyword evidence="6" id="KW-0418">Kinase</keyword>
<dbReference type="GO" id="GO:0005524">
    <property type="term" value="F:ATP binding"/>
    <property type="evidence" value="ECO:0007669"/>
    <property type="project" value="UniProtKB-UniRule"/>
</dbReference>
<dbReference type="PROSITE" id="PS01360">
    <property type="entry name" value="ZF_MYND_1"/>
    <property type="match status" value="1"/>
</dbReference>
<dbReference type="Proteomes" id="UP001162131">
    <property type="component" value="Unassembled WGS sequence"/>
</dbReference>
<feature type="binding site" evidence="10">
    <location>
        <position position="83"/>
    </location>
    <ligand>
        <name>ATP</name>
        <dbReference type="ChEBI" id="CHEBI:30616"/>
    </ligand>
</feature>
<comment type="similarity">
    <text evidence="11">Belongs to the protein kinase superfamily.</text>
</comment>
<keyword evidence="7" id="KW-0862">Zinc</keyword>
<keyword evidence="3" id="KW-0479">Metal-binding</keyword>
<evidence type="ECO:0000313" key="14">
    <source>
        <dbReference type="EMBL" id="CAG9315561.1"/>
    </source>
</evidence>
<dbReference type="PANTHER" id="PTHR24353">
    <property type="entry name" value="CYCLIC NUCLEOTIDE-DEPENDENT PROTEIN KINASE"/>
    <property type="match status" value="1"/>
</dbReference>
<comment type="caution">
    <text evidence="14">The sequence shown here is derived from an EMBL/GenBank/DDBJ whole genome shotgun (WGS) entry which is preliminary data.</text>
</comment>
<dbReference type="GO" id="GO:0004674">
    <property type="term" value="F:protein serine/threonine kinase activity"/>
    <property type="evidence" value="ECO:0007669"/>
    <property type="project" value="UniProtKB-KW"/>
</dbReference>
<dbReference type="EMBL" id="CAJZBQ010000014">
    <property type="protein sequence ID" value="CAG9315561.1"/>
    <property type="molecule type" value="Genomic_DNA"/>
</dbReference>
<keyword evidence="5 9" id="KW-0863">Zinc-finger</keyword>
<accession>A0AAU9IP73</accession>
<protein>
    <recommendedName>
        <fullName evidence="16">Protein kinase domain-containing protein</fullName>
    </recommendedName>
</protein>
<reference evidence="14" key="1">
    <citation type="submission" date="2021-09" db="EMBL/GenBank/DDBJ databases">
        <authorList>
            <consortium name="AG Swart"/>
            <person name="Singh M."/>
            <person name="Singh A."/>
            <person name="Seah K."/>
            <person name="Emmerich C."/>
        </authorList>
    </citation>
    <scope>NUCLEOTIDE SEQUENCE</scope>
    <source>
        <strain evidence="14">ATCC30299</strain>
    </source>
</reference>
<dbReference type="PROSITE" id="PS00107">
    <property type="entry name" value="PROTEIN_KINASE_ATP"/>
    <property type="match status" value="1"/>
</dbReference>
<evidence type="ECO:0000256" key="7">
    <source>
        <dbReference type="ARBA" id="ARBA00022833"/>
    </source>
</evidence>
<dbReference type="Gene3D" id="3.30.200.20">
    <property type="entry name" value="Phosphorylase Kinase, domain 1"/>
    <property type="match status" value="1"/>
</dbReference>
<evidence type="ECO:0000256" key="5">
    <source>
        <dbReference type="ARBA" id="ARBA00022771"/>
    </source>
</evidence>
<evidence type="ECO:0000256" key="3">
    <source>
        <dbReference type="ARBA" id="ARBA00022723"/>
    </source>
</evidence>
<evidence type="ECO:0000256" key="6">
    <source>
        <dbReference type="ARBA" id="ARBA00022777"/>
    </source>
</evidence>
<dbReference type="SUPFAM" id="SSF56112">
    <property type="entry name" value="Protein kinase-like (PK-like)"/>
    <property type="match status" value="1"/>
</dbReference>
<dbReference type="SUPFAM" id="SSF144232">
    <property type="entry name" value="HIT/MYND zinc finger-like"/>
    <property type="match status" value="1"/>
</dbReference>
<dbReference type="PROSITE" id="PS50865">
    <property type="entry name" value="ZF_MYND_2"/>
    <property type="match status" value="1"/>
</dbReference>
<dbReference type="InterPro" id="IPR011009">
    <property type="entry name" value="Kinase-like_dom_sf"/>
</dbReference>
<evidence type="ECO:0000259" key="12">
    <source>
        <dbReference type="PROSITE" id="PS50011"/>
    </source>
</evidence>
<dbReference type="Pfam" id="PF00069">
    <property type="entry name" value="Pkinase"/>
    <property type="match status" value="1"/>
</dbReference>
<name>A0AAU9IP73_9CILI</name>
<evidence type="ECO:0000256" key="8">
    <source>
        <dbReference type="ARBA" id="ARBA00022840"/>
    </source>
</evidence>
<feature type="domain" description="MYND-type" evidence="13">
    <location>
        <begin position="5"/>
        <end position="42"/>
    </location>
</feature>
<sequence>MENICATCGKENVPNRCSLCHKFYYCDQKCQGKHWKTHKWTCEGYHPPRSADDFQFLEILGIGNFSEIIHVEERRTGKQYALKKVNKQKVTQLRKQADILMEKHVMNRLKDLEGVVHLYECFKDSMDLYFLYERVEGGEIWDRCKIFGMPEIQMRYFLRQFLETMKEVHARGIVHRDIKTENVLITNEGKIKIIDFGTAKDLEHPEVEVPGNSMRKKKFENFVGTPHFMAPECIKNKDSSFKSDMWSIGCMAYYMLAGYPPFQGGSDYLIFTKALELNYSFPSHFSENAISFIQGIIKLIPEERPSVDDLLKHQFISEAPTKYPIASLRDIALETIKDDLTKKFTHDNYEEGLKNTFDKFWEKLGRVDTRLQELYDRLKHFFSREGAPPNQGV</sequence>